<dbReference type="InterPro" id="IPR023214">
    <property type="entry name" value="HAD_sf"/>
</dbReference>
<dbReference type="GeneID" id="27899940"/>
<evidence type="ECO:0000256" key="4">
    <source>
        <dbReference type="PIRSR" id="PIRSR604469-1"/>
    </source>
</evidence>
<dbReference type="Proteomes" id="UP000016931">
    <property type="component" value="Unassembled WGS sequence"/>
</dbReference>
<organism evidence="6 7">
    <name type="scientific">Sphaerulina musiva (strain SO2202)</name>
    <name type="common">Poplar stem canker fungus</name>
    <name type="synonym">Septoria musiva</name>
    <dbReference type="NCBI Taxonomy" id="692275"/>
    <lineage>
        <taxon>Eukaryota</taxon>
        <taxon>Fungi</taxon>
        <taxon>Dikarya</taxon>
        <taxon>Ascomycota</taxon>
        <taxon>Pezizomycotina</taxon>
        <taxon>Dothideomycetes</taxon>
        <taxon>Dothideomycetidae</taxon>
        <taxon>Mycosphaerellales</taxon>
        <taxon>Mycosphaerellaceae</taxon>
        <taxon>Sphaerulina</taxon>
    </lineage>
</organism>
<dbReference type="Pfam" id="PF01177">
    <property type="entry name" value="Asp_Glu_race"/>
    <property type="match status" value="1"/>
</dbReference>
<evidence type="ECO:0000256" key="1">
    <source>
        <dbReference type="ARBA" id="ARBA00009184"/>
    </source>
</evidence>
<sequence length="962" mass="104646">MARKIRIAAAQIGAVHRTTPRPEVLQRMISLLEDASQHQAEVVLFPEIAFTTFFPRYLIADQSELDSFFEHGDIRTAPQTAPLFTKAQELAIDISVGFAEATTDGQHFNSSIYFHAKTGSILAKYRKIHLPGTFEPFENPEATNQLEKRYFLPGDLGFNAFRVPDLADSSEPIFGMMICNDRRWPEAWRCLGLQGVEVVLCGFNTAGFAPDLWGSDAKQSPAQAEQDALFHHKLSMQSNSYMNATFSVCAARCGMDDGKYDLIGGSCIVDPEGRIVAEAKTKEDEVVFAEIDLDACRQGKTKTFDFERHRRVEHYQRISQQTGVVEPPRLNDDNNAMIESTAVSVSSKPNGIPSMMITNNGSANAHPSTPPKPIRILLINPNSTSSMTDSCLHSVQHTLPPDVSIAGFTGPANDSPTAIEGHVDAVLSSAACFRSLIHTHPDLIPSHDAILVACYSNHPLIGMLREEFDLPVIGIMEASLLVARSMGNQIGIIATSARSVKMHQASVGEAYGMGKYVAGIESCDLGVLDLERLPRENVLGVLRKVSRKLVGQGAEVLCLGCAGMTEMKVAVEEVVREEGVQVVDGVVAGVQTGHDLPGRGLGLQQVHLHQAVGWPDDKMEAQTADAELVALIFAKDDLHSEMWQKLFGSISNSYSQHTAHPDGAKILSTRFLDQIPTTATNGRVAEVKLSVGTTPTLRECKIFTDGPSLQTLQSQYHVEIILQPGPLYAAHRTPGLAVFDMDSTLIQQEVIDELARAVGLYDQVAAITEAAMRGEEPYTDFEASLRARVALLHGVPTTIWEQLKSEIITFTPGAPELLRVLIKLGWKGAVLSGGFTPLAEWVKDTLGLSYAYANHLVTDPVRGELTGELVSGQPIIHGLKKRELLLQIAKDNAISPENVIAVGDGSNDLPMMEVAGLGIAFNAKPKVQHAAPSKLNSTTLLDILYILGYSQEEINKALARPK</sequence>
<dbReference type="GO" id="GO:0047661">
    <property type="term" value="F:amino-acid racemase activity"/>
    <property type="evidence" value="ECO:0007669"/>
    <property type="project" value="InterPro"/>
</dbReference>
<evidence type="ECO:0000313" key="7">
    <source>
        <dbReference type="Proteomes" id="UP000016931"/>
    </source>
</evidence>
<dbReference type="Gene3D" id="3.40.50.1000">
    <property type="entry name" value="HAD superfamily/HAD-like"/>
    <property type="match status" value="1"/>
</dbReference>
<dbReference type="SUPFAM" id="SSF56784">
    <property type="entry name" value="HAD-like"/>
    <property type="match status" value="1"/>
</dbReference>
<dbReference type="GO" id="GO:0006564">
    <property type="term" value="P:L-serine biosynthetic process"/>
    <property type="evidence" value="ECO:0007669"/>
    <property type="project" value="InterPro"/>
</dbReference>
<dbReference type="eggNOG" id="KOG1615">
    <property type="taxonomic scope" value="Eukaryota"/>
</dbReference>
<evidence type="ECO:0000259" key="5">
    <source>
        <dbReference type="PROSITE" id="PS50263"/>
    </source>
</evidence>
<dbReference type="Pfam" id="PF00795">
    <property type="entry name" value="CN_hydrolase"/>
    <property type="match status" value="1"/>
</dbReference>
<dbReference type="EMBL" id="KB456272">
    <property type="protein sequence ID" value="EMF07977.1"/>
    <property type="molecule type" value="Genomic_DNA"/>
</dbReference>
<dbReference type="InterPro" id="IPR004469">
    <property type="entry name" value="PSP"/>
</dbReference>
<dbReference type="CDD" id="cd07569">
    <property type="entry name" value="DCase"/>
    <property type="match status" value="1"/>
</dbReference>
<dbReference type="Gene3D" id="3.40.50.12500">
    <property type="match status" value="1"/>
</dbReference>
<evidence type="ECO:0000256" key="3">
    <source>
        <dbReference type="ARBA" id="ARBA00038414"/>
    </source>
</evidence>
<dbReference type="InterPro" id="IPR015942">
    <property type="entry name" value="Asp/Glu/hydantoin_racemase"/>
</dbReference>
<dbReference type="HOGENOM" id="CLU_307401_0_0_1"/>
<dbReference type="UniPathway" id="UPA00135">
    <property type="reaction ID" value="UER00198"/>
</dbReference>
<dbReference type="Pfam" id="PF12710">
    <property type="entry name" value="HAD"/>
    <property type="match status" value="1"/>
</dbReference>
<protein>
    <recommendedName>
        <fullName evidence="2">O-phosphoserine phosphohydrolase</fullName>
    </recommendedName>
</protein>
<evidence type="ECO:0000256" key="2">
    <source>
        <dbReference type="ARBA" id="ARBA00031693"/>
    </source>
</evidence>
<proteinExistence type="inferred from homology"/>
<dbReference type="RefSeq" id="XP_016756098.1">
    <property type="nucleotide sequence ID" value="XM_016902803.1"/>
</dbReference>
<dbReference type="SUPFAM" id="SSF56317">
    <property type="entry name" value="Carbon-nitrogen hydrolase"/>
    <property type="match status" value="1"/>
</dbReference>
<reference evidence="6 7" key="1">
    <citation type="journal article" date="2012" name="PLoS Pathog.">
        <title>Diverse lifestyles and strategies of plant pathogenesis encoded in the genomes of eighteen Dothideomycetes fungi.</title>
        <authorList>
            <person name="Ohm R.A."/>
            <person name="Feau N."/>
            <person name="Henrissat B."/>
            <person name="Schoch C.L."/>
            <person name="Horwitz B.A."/>
            <person name="Barry K.W."/>
            <person name="Condon B.J."/>
            <person name="Copeland A.C."/>
            <person name="Dhillon B."/>
            <person name="Glaser F."/>
            <person name="Hesse C.N."/>
            <person name="Kosti I."/>
            <person name="LaButti K."/>
            <person name="Lindquist E.A."/>
            <person name="Lucas S."/>
            <person name="Salamov A.A."/>
            <person name="Bradshaw R.E."/>
            <person name="Ciuffetti L."/>
            <person name="Hamelin R.C."/>
            <person name="Kema G.H.J."/>
            <person name="Lawrence C."/>
            <person name="Scott J.A."/>
            <person name="Spatafora J.W."/>
            <person name="Turgeon B.G."/>
            <person name="de Wit P.J.G.M."/>
            <person name="Zhong S."/>
            <person name="Goodwin S.B."/>
            <person name="Grigoriev I.V."/>
        </authorList>
    </citation>
    <scope>NUCLEOTIDE SEQUENCE [LARGE SCALE GENOMIC DNA]</scope>
    <source>
        <strain evidence="6 7">SO2202</strain>
    </source>
</reference>
<dbReference type="NCBIfam" id="TIGR00338">
    <property type="entry name" value="serB"/>
    <property type="match status" value="1"/>
</dbReference>
<dbReference type="eggNOG" id="KOG0806">
    <property type="taxonomic scope" value="Eukaryota"/>
</dbReference>
<dbReference type="CDD" id="cd07500">
    <property type="entry name" value="HAD_PSP"/>
    <property type="match status" value="1"/>
</dbReference>
<name>M3CV01_SPHMS</name>
<dbReference type="InterPro" id="IPR053714">
    <property type="entry name" value="Iso_Racemase_Enz_sf"/>
</dbReference>
<dbReference type="NCBIfam" id="TIGR01488">
    <property type="entry name" value="HAD-SF-IB"/>
    <property type="match status" value="1"/>
</dbReference>
<dbReference type="OrthoDB" id="412018at2759"/>
<gene>
    <name evidence="6" type="ORF">SEPMUDRAFT_136816</name>
</gene>
<accession>M3CV01</accession>
<dbReference type="SFLD" id="SFLDG01137">
    <property type="entry name" value="C1.6.1:_Phosphoserine_Phosphat"/>
    <property type="match status" value="1"/>
</dbReference>
<dbReference type="STRING" id="692275.M3CV01"/>
<feature type="active site" description="Nucleophile" evidence="4">
    <location>
        <position position="740"/>
    </location>
</feature>
<dbReference type="SFLD" id="SFLDF00029">
    <property type="entry name" value="phosphoserine_phosphatase"/>
    <property type="match status" value="1"/>
</dbReference>
<feature type="active site" description="Proton donor" evidence="4">
    <location>
        <position position="742"/>
    </location>
</feature>
<dbReference type="InterPro" id="IPR036526">
    <property type="entry name" value="C-N_Hydrolase_sf"/>
</dbReference>
<dbReference type="AlphaFoldDB" id="M3CV01"/>
<keyword evidence="7" id="KW-1185">Reference proteome</keyword>
<dbReference type="GO" id="GO:0036424">
    <property type="term" value="F:L-phosphoserine phosphatase activity"/>
    <property type="evidence" value="ECO:0007669"/>
    <property type="project" value="InterPro"/>
</dbReference>
<comment type="similarity">
    <text evidence="3">Belongs to the HyuE racemase family.</text>
</comment>
<comment type="similarity">
    <text evidence="1">Belongs to the HAD-like hydrolase superfamily. SerB family.</text>
</comment>
<evidence type="ECO:0000313" key="6">
    <source>
        <dbReference type="EMBL" id="EMF07977.1"/>
    </source>
</evidence>
<dbReference type="PANTHER" id="PTHR28047">
    <property type="entry name" value="PROTEIN DCG1"/>
    <property type="match status" value="1"/>
</dbReference>
<dbReference type="InterPro" id="IPR052186">
    <property type="entry name" value="Hydantoin_racemase-like"/>
</dbReference>
<dbReference type="SFLD" id="SFLDG01136">
    <property type="entry name" value="C1.6:_Phosphoserine_Phosphatas"/>
    <property type="match status" value="1"/>
</dbReference>
<dbReference type="Gene3D" id="3.60.110.10">
    <property type="entry name" value="Carbon-nitrogen hydrolase"/>
    <property type="match status" value="1"/>
</dbReference>
<dbReference type="SFLD" id="SFLDS00003">
    <property type="entry name" value="Haloacid_Dehalogenase"/>
    <property type="match status" value="1"/>
</dbReference>
<dbReference type="PROSITE" id="PS50263">
    <property type="entry name" value="CN_HYDROLASE"/>
    <property type="match status" value="1"/>
</dbReference>
<dbReference type="PANTHER" id="PTHR28047:SF6">
    <property type="entry name" value="CN HYDROLASE DOMAIN-CONTAINING PROTEIN"/>
    <property type="match status" value="1"/>
</dbReference>
<feature type="domain" description="CN hydrolase" evidence="5">
    <location>
        <begin position="5"/>
        <end position="293"/>
    </location>
</feature>
<dbReference type="InterPro" id="IPR036412">
    <property type="entry name" value="HAD-like_sf"/>
</dbReference>
<dbReference type="InterPro" id="IPR003010">
    <property type="entry name" value="C-N_Hydrolase"/>
</dbReference>